<name>A0A379G920_9GAMM</name>
<protein>
    <submittedName>
        <fullName evidence="1">Uncharacterized protein</fullName>
    </submittedName>
</protein>
<evidence type="ECO:0000313" key="1">
    <source>
        <dbReference type="EMBL" id="SUC37063.1"/>
    </source>
</evidence>
<dbReference type="AlphaFoldDB" id="A0A379G920"/>
<dbReference type="Proteomes" id="UP000255129">
    <property type="component" value="Unassembled WGS sequence"/>
</dbReference>
<gene>
    <name evidence="1" type="ORF">NCTC12026_03509</name>
</gene>
<accession>A0A379G920</accession>
<dbReference type="EMBL" id="UGUA01000002">
    <property type="protein sequence ID" value="SUC37063.1"/>
    <property type="molecule type" value="Genomic_DNA"/>
</dbReference>
<sequence>MDDGLFVRLITQFEPVHILMKMTEMIFSPLCKLAAIKYEAPLHDD</sequence>
<reference evidence="1 2" key="1">
    <citation type="submission" date="2018-06" db="EMBL/GenBank/DDBJ databases">
        <authorList>
            <consortium name="Pathogen Informatics"/>
            <person name="Doyle S."/>
        </authorList>
    </citation>
    <scope>NUCLEOTIDE SEQUENCE [LARGE SCALE GENOMIC DNA]</scope>
    <source>
        <strain evidence="1 2">NCTC12026</strain>
    </source>
</reference>
<organism evidence="1 2">
    <name type="scientific">Providencia rustigianii</name>
    <dbReference type="NCBI Taxonomy" id="158850"/>
    <lineage>
        <taxon>Bacteria</taxon>
        <taxon>Pseudomonadati</taxon>
        <taxon>Pseudomonadota</taxon>
        <taxon>Gammaproteobacteria</taxon>
        <taxon>Enterobacterales</taxon>
        <taxon>Morganellaceae</taxon>
        <taxon>Providencia</taxon>
    </lineage>
</organism>
<proteinExistence type="predicted"/>
<evidence type="ECO:0000313" key="2">
    <source>
        <dbReference type="Proteomes" id="UP000255129"/>
    </source>
</evidence>